<name>A0ABQ8SPC9_PERAM</name>
<evidence type="ECO:0000313" key="3">
    <source>
        <dbReference type="Proteomes" id="UP001148838"/>
    </source>
</evidence>
<evidence type="ECO:0000256" key="1">
    <source>
        <dbReference type="SAM" id="MobiDB-lite"/>
    </source>
</evidence>
<accession>A0ABQ8SPC9</accession>
<organism evidence="2 3">
    <name type="scientific">Periplaneta americana</name>
    <name type="common">American cockroach</name>
    <name type="synonym">Blatta americana</name>
    <dbReference type="NCBI Taxonomy" id="6978"/>
    <lineage>
        <taxon>Eukaryota</taxon>
        <taxon>Metazoa</taxon>
        <taxon>Ecdysozoa</taxon>
        <taxon>Arthropoda</taxon>
        <taxon>Hexapoda</taxon>
        <taxon>Insecta</taxon>
        <taxon>Pterygota</taxon>
        <taxon>Neoptera</taxon>
        <taxon>Polyneoptera</taxon>
        <taxon>Dictyoptera</taxon>
        <taxon>Blattodea</taxon>
        <taxon>Blattoidea</taxon>
        <taxon>Blattidae</taxon>
        <taxon>Blattinae</taxon>
        <taxon>Periplaneta</taxon>
    </lineage>
</organism>
<dbReference type="Proteomes" id="UP001148838">
    <property type="component" value="Unassembled WGS sequence"/>
</dbReference>
<protein>
    <submittedName>
        <fullName evidence="2">Uncharacterized protein</fullName>
    </submittedName>
</protein>
<proteinExistence type="predicted"/>
<reference evidence="2 3" key="1">
    <citation type="journal article" date="2022" name="Allergy">
        <title>Genome assembly and annotation of Periplaneta americana reveal a comprehensive cockroach allergen profile.</title>
        <authorList>
            <person name="Wang L."/>
            <person name="Xiong Q."/>
            <person name="Saelim N."/>
            <person name="Wang L."/>
            <person name="Nong W."/>
            <person name="Wan A.T."/>
            <person name="Shi M."/>
            <person name="Liu X."/>
            <person name="Cao Q."/>
            <person name="Hui J.H.L."/>
            <person name="Sookrung N."/>
            <person name="Leung T.F."/>
            <person name="Tungtrongchitr A."/>
            <person name="Tsui S.K.W."/>
        </authorList>
    </citation>
    <scope>NUCLEOTIDE SEQUENCE [LARGE SCALE GENOMIC DNA]</scope>
    <source>
        <strain evidence="2">PWHHKU_190912</strain>
    </source>
</reference>
<dbReference type="EMBL" id="JAJSOF020000023">
    <property type="protein sequence ID" value="KAJ4436032.1"/>
    <property type="molecule type" value="Genomic_DNA"/>
</dbReference>
<sequence>MTANVRAVRSIPGRFHDGNLCRRHREIETFAHVLGYCPYGEFLRDNRYNKIISEIASAFKDNRRDDDDDDDDDDDVKVKQRSETARALMKAFYMVNYLRND</sequence>
<evidence type="ECO:0000313" key="2">
    <source>
        <dbReference type="EMBL" id="KAJ4436032.1"/>
    </source>
</evidence>
<keyword evidence="3" id="KW-1185">Reference proteome</keyword>
<gene>
    <name evidence="2" type="ORF">ANN_18659</name>
</gene>
<comment type="caution">
    <text evidence="2">The sequence shown here is derived from an EMBL/GenBank/DDBJ whole genome shotgun (WGS) entry which is preliminary data.</text>
</comment>
<feature type="region of interest" description="Disordered" evidence="1">
    <location>
        <begin position="61"/>
        <end position="80"/>
    </location>
</feature>
<feature type="compositionally biased region" description="Acidic residues" evidence="1">
    <location>
        <begin position="66"/>
        <end position="75"/>
    </location>
</feature>